<dbReference type="Proteomes" id="UP000474640">
    <property type="component" value="Unassembled WGS sequence"/>
</dbReference>
<sequence length="170" mass="19372">MKTRNKKRGSNKPPLTWGGLEMEDQAKKVSRRSSLPALLVEPPPVVRSSAAHARVSDDDDAPAPSRAVPAPHRYALRERLDIVVEIQPFGFPGAKALFRDLGVQYGERGDGEWHQEIERAVLHQTWGREEGNAKPNLLLWVYRWLILHAYTLRSIEIMVYCLIAVKLWML</sequence>
<reference evidence="2 3" key="1">
    <citation type="submission" date="2020-01" db="EMBL/GenBank/DDBJ databases">
        <authorList>
            <person name="Palmer J.M."/>
        </authorList>
    </citation>
    <scope>NUCLEOTIDE SEQUENCE [LARGE SCALE GENOMIC DNA]</scope>
    <source>
        <strain evidence="2 3">TWF970</strain>
    </source>
</reference>
<evidence type="ECO:0000313" key="2">
    <source>
        <dbReference type="EMBL" id="KAF3275198.1"/>
    </source>
</evidence>
<feature type="region of interest" description="Disordered" evidence="1">
    <location>
        <begin position="1"/>
        <end position="68"/>
    </location>
</feature>
<dbReference type="EMBL" id="JAABOJ010000039">
    <property type="protein sequence ID" value="KAF3275198.1"/>
    <property type="molecule type" value="Genomic_DNA"/>
</dbReference>
<evidence type="ECO:0000256" key="1">
    <source>
        <dbReference type="SAM" id="MobiDB-lite"/>
    </source>
</evidence>
<comment type="caution">
    <text evidence="2">The sequence shown here is derived from an EMBL/GenBank/DDBJ whole genome shotgun (WGS) entry which is preliminary data.</text>
</comment>
<organism evidence="2 3">
    <name type="scientific">Orbilia oligospora</name>
    <name type="common">Nematode-trapping fungus</name>
    <name type="synonym">Arthrobotrys oligospora</name>
    <dbReference type="NCBI Taxonomy" id="2813651"/>
    <lineage>
        <taxon>Eukaryota</taxon>
        <taxon>Fungi</taxon>
        <taxon>Dikarya</taxon>
        <taxon>Ascomycota</taxon>
        <taxon>Pezizomycotina</taxon>
        <taxon>Orbiliomycetes</taxon>
        <taxon>Orbiliales</taxon>
        <taxon>Orbiliaceae</taxon>
        <taxon>Orbilia</taxon>
    </lineage>
</organism>
<name>A0A7C8VDY0_ORBOL</name>
<dbReference type="AlphaFoldDB" id="A0A7C8VDY0"/>
<gene>
    <name evidence="2" type="ORF">TWF970_006920</name>
</gene>
<proteinExistence type="predicted"/>
<evidence type="ECO:0000313" key="3">
    <source>
        <dbReference type="Proteomes" id="UP000474640"/>
    </source>
</evidence>
<feature type="compositionally biased region" description="Basic residues" evidence="1">
    <location>
        <begin position="1"/>
        <end position="10"/>
    </location>
</feature>
<protein>
    <submittedName>
        <fullName evidence="2">Uncharacterized protein</fullName>
    </submittedName>
</protein>
<accession>A0A7C8VDY0</accession>